<keyword evidence="2" id="KW-1185">Reference proteome</keyword>
<dbReference type="Proteomes" id="UP001497392">
    <property type="component" value="Unassembled WGS sequence"/>
</dbReference>
<comment type="caution">
    <text evidence="1">The sequence shown here is derived from an EMBL/GenBank/DDBJ whole genome shotgun (WGS) entry which is preliminary data.</text>
</comment>
<gene>
    <name evidence="1" type="primary">g2388</name>
    <name evidence="1" type="ORF">VP750_LOCUS2041</name>
</gene>
<proteinExistence type="predicted"/>
<name>A0ABP1FS91_9CHLO</name>
<accession>A0ABP1FS91</accession>
<evidence type="ECO:0000313" key="2">
    <source>
        <dbReference type="Proteomes" id="UP001497392"/>
    </source>
</evidence>
<sequence length="149" mass="16944">MPSPGSTECLAFRERSLTLGCGINTKSLDCANDRADPSTSKADGDYKQRARHDYYEKYPNKVIELYCIDHARRSMYKELQKDYERKLSWARSLGIDPLSEGFDPTTAAPPELSSWLYLFNASCSWKRHILRPQSGSIFQVTASSTLLRP</sequence>
<protein>
    <submittedName>
        <fullName evidence="1">G2388 protein</fullName>
    </submittedName>
</protein>
<organism evidence="1 2">
    <name type="scientific">Coccomyxa viridis</name>
    <dbReference type="NCBI Taxonomy" id="1274662"/>
    <lineage>
        <taxon>Eukaryota</taxon>
        <taxon>Viridiplantae</taxon>
        <taxon>Chlorophyta</taxon>
        <taxon>core chlorophytes</taxon>
        <taxon>Trebouxiophyceae</taxon>
        <taxon>Trebouxiophyceae incertae sedis</taxon>
        <taxon>Coccomyxaceae</taxon>
        <taxon>Coccomyxa</taxon>
    </lineage>
</organism>
<evidence type="ECO:0000313" key="1">
    <source>
        <dbReference type="EMBL" id="CAL5220382.1"/>
    </source>
</evidence>
<dbReference type="EMBL" id="CAXHTA020000003">
    <property type="protein sequence ID" value="CAL5220382.1"/>
    <property type="molecule type" value="Genomic_DNA"/>
</dbReference>
<reference evidence="1 2" key="1">
    <citation type="submission" date="2024-06" db="EMBL/GenBank/DDBJ databases">
        <authorList>
            <person name="Kraege A."/>
            <person name="Thomma B."/>
        </authorList>
    </citation>
    <scope>NUCLEOTIDE SEQUENCE [LARGE SCALE GENOMIC DNA]</scope>
</reference>